<keyword evidence="3 13" id="KW-0732">Signal</keyword>
<evidence type="ECO:0000256" key="6">
    <source>
        <dbReference type="ARBA" id="ARBA00023157"/>
    </source>
</evidence>
<evidence type="ECO:0000256" key="5">
    <source>
        <dbReference type="ARBA" id="ARBA00023001"/>
    </source>
</evidence>
<dbReference type="Proteomes" id="UP000566819">
    <property type="component" value="Unassembled WGS sequence"/>
</dbReference>
<dbReference type="Pfam" id="PF00734">
    <property type="entry name" value="CBM_1"/>
    <property type="match status" value="1"/>
</dbReference>
<keyword evidence="10 11" id="KW-0624">Polysaccharide degradation</keyword>
<dbReference type="GO" id="GO:0005576">
    <property type="term" value="C:extracellular region"/>
    <property type="evidence" value="ECO:0007669"/>
    <property type="project" value="InterPro"/>
</dbReference>
<evidence type="ECO:0000256" key="7">
    <source>
        <dbReference type="ARBA" id="ARBA00023180"/>
    </source>
</evidence>
<keyword evidence="5 11" id="KW-0136">Cellulose degradation</keyword>
<dbReference type="FunFam" id="2.70.100.10:FF:000001">
    <property type="entry name" value="Glucanase"/>
    <property type="match status" value="1"/>
</dbReference>
<dbReference type="GO" id="GO:0016162">
    <property type="term" value="F:cellulose 1,4-beta-cellobiosidase activity"/>
    <property type="evidence" value="ECO:0007669"/>
    <property type="project" value="UniProtKB-EC"/>
</dbReference>
<feature type="signal peptide" evidence="13">
    <location>
        <begin position="1"/>
        <end position="17"/>
    </location>
</feature>
<dbReference type="InterPro" id="IPR000254">
    <property type="entry name" value="CBD"/>
</dbReference>
<evidence type="ECO:0000256" key="4">
    <source>
        <dbReference type="ARBA" id="ARBA00022801"/>
    </source>
</evidence>
<dbReference type="EC" id="3.2.1.-" evidence="11"/>
<keyword evidence="4 11" id="KW-0378">Hydrolase</keyword>
<evidence type="ECO:0000313" key="16">
    <source>
        <dbReference type="Proteomes" id="UP000566819"/>
    </source>
</evidence>
<evidence type="ECO:0000256" key="10">
    <source>
        <dbReference type="ARBA" id="ARBA00023326"/>
    </source>
</evidence>
<dbReference type="AlphaFoldDB" id="A0A8H4RFT6"/>
<keyword evidence="8" id="KW-0119">Carbohydrate metabolism</keyword>
<sequence length="517" mass="53731">MSSKLASILPFIAVAYAQQIGTLTTETHPPLTWEKCTAPGSCTTVAGSVTMDSNWRWLHSTSGSTNCYTGNTWNAALCPNDTACAANCALDGADYSGTYGVTATGNALKIDFVTKSAQTNVGARLFLMADETHYQTFDLRNQEFTFDVDVSKLPCGLNGALYMSGMAADGGVSQYPGNKAGAKYGVGYCDSQCPRDLKFINGVANVDGWVPDSNSANSGIGNHGSCCAEMDIWEANSISAALTPHSCDTVSQTMCTGDACGGATGPRYGGTCDPDGCDFNSYRMGDTTFYGPGMTVNTNSVFTVVTQYLTADGTSTGTISEIKRFYVQNGVVIPNSQSTISGVSGNSITESFCKAQKAAFNNTNSFDNHGGLASMSSAMEAGMVLVLSLWDDYAVNMLWLDSDYPDARGTCPTTSGVPATIESTDASAYVIYSNIKVGAINSTFSGTTSSVGGSQPSSSASTPPSSVTSTPPTVSQPVTTTGAAHYAQCGGINWAGATTCAGGYTCTVLNPYFSQCL</sequence>
<dbReference type="PROSITE" id="PS51164">
    <property type="entry name" value="CBM1_2"/>
    <property type="match status" value="1"/>
</dbReference>
<gene>
    <name evidence="15" type="ORF">G7Y89_g9321</name>
</gene>
<keyword evidence="7" id="KW-0325">Glycoprotein</keyword>
<feature type="domain" description="CBM1" evidence="14">
    <location>
        <begin position="481"/>
        <end position="517"/>
    </location>
</feature>
<evidence type="ECO:0000313" key="15">
    <source>
        <dbReference type="EMBL" id="KAF4628823.1"/>
    </source>
</evidence>
<reference evidence="15 16" key="1">
    <citation type="submission" date="2020-03" db="EMBL/GenBank/DDBJ databases">
        <title>Draft Genome Sequence of Cudoniella acicularis.</title>
        <authorList>
            <person name="Buettner E."/>
            <person name="Kellner H."/>
        </authorList>
    </citation>
    <scope>NUCLEOTIDE SEQUENCE [LARGE SCALE GENOMIC DNA]</scope>
    <source>
        <strain evidence="15 16">DSM 108380</strain>
    </source>
</reference>
<evidence type="ECO:0000256" key="3">
    <source>
        <dbReference type="ARBA" id="ARBA00022729"/>
    </source>
</evidence>
<dbReference type="CDD" id="cd07999">
    <property type="entry name" value="GH7_CBH_EG"/>
    <property type="match status" value="1"/>
</dbReference>
<evidence type="ECO:0000256" key="1">
    <source>
        <dbReference type="ARBA" id="ARBA00001641"/>
    </source>
</evidence>
<dbReference type="Gene3D" id="2.70.100.10">
    <property type="entry name" value="Glycoside hydrolase, family 7, domain"/>
    <property type="match status" value="1"/>
</dbReference>
<keyword evidence="6" id="KW-1015">Disulfide bond</keyword>
<dbReference type="InterPro" id="IPR001722">
    <property type="entry name" value="Glyco_hydro_7"/>
</dbReference>
<dbReference type="OrthoDB" id="412382at2759"/>
<dbReference type="Pfam" id="PF00840">
    <property type="entry name" value="Glyco_hydro_7"/>
    <property type="match status" value="1"/>
</dbReference>
<dbReference type="InterPro" id="IPR035971">
    <property type="entry name" value="CBD_sf"/>
</dbReference>
<keyword evidence="16" id="KW-1185">Reference proteome</keyword>
<dbReference type="InterPro" id="IPR037019">
    <property type="entry name" value="Glyco_hydro_7_sf"/>
</dbReference>
<comment type="similarity">
    <text evidence="2 11">Belongs to the glycosyl hydrolase 7 (cellulase C) family.</text>
</comment>
<evidence type="ECO:0000256" key="9">
    <source>
        <dbReference type="ARBA" id="ARBA00023295"/>
    </source>
</evidence>
<dbReference type="SMART" id="SM00236">
    <property type="entry name" value="fCBD"/>
    <property type="match status" value="1"/>
</dbReference>
<dbReference type="PANTHER" id="PTHR33753">
    <property type="entry name" value="1,4-BETA-D-GLUCAN CELLOBIOHYDROLASE B"/>
    <property type="match status" value="1"/>
</dbReference>
<keyword evidence="9 11" id="KW-0326">Glycosidase</keyword>
<protein>
    <recommendedName>
        <fullName evidence="11">Glucanase</fullName>
        <ecNumber evidence="11">3.2.1.-</ecNumber>
    </recommendedName>
</protein>
<dbReference type="SUPFAM" id="SSF49899">
    <property type="entry name" value="Concanavalin A-like lectins/glucanases"/>
    <property type="match status" value="1"/>
</dbReference>
<feature type="region of interest" description="Disordered" evidence="12">
    <location>
        <begin position="451"/>
        <end position="477"/>
    </location>
</feature>
<evidence type="ECO:0000256" key="2">
    <source>
        <dbReference type="ARBA" id="ARBA00006044"/>
    </source>
</evidence>
<dbReference type="PRINTS" id="PR00734">
    <property type="entry name" value="GLHYDRLASE7"/>
</dbReference>
<feature type="chain" id="PRO_5034473116" description="Glucanase" evidence="13">
    <location>
        <begin position="18"/>
        <end position="517"/>
    </location>
</feature>
<dbReference type="InterPro" id="IPR013320">
    <property type="entry name" value="ConA-like_dom_sf"/>
</dbReference>
<accession>A0A8H4RFT6</accession>
<evidence type="ECO:0000259" key="14">
    <source>
        <dbReference type="PROSITE" id="PS51164"/>
    </source>
</evidence>
<evidence type="ECO:0000256" key="12">
    <source>
        <dbReference type="SAM" id="MobiDB-lite"/>
    </source>
</evidence>
<comment type="catalytic activity">
    <reaction evidence="1">
        <text>Hydrolysis of (1-&gt;4)-beta-D-glucosidic linkages in cellulose and cellotetraose, releasing cellobiose from the non-reducing ends of the chains.</text>
        <dbReference type="EC" id="3.2.1.91"/>
    </reaction>
</comment>
<evidence type="ECO:0000256" key="13">
    <source>
        <dbReference type="SAM" id="SignalP"/>
    </source>
</evidence>
<dbReference type="PROSITE" id="PS00562">
    <property type="entry name" value="CBM1_1"/>
    <property type="match status" value="1"/>
</dbReference>
<name>A0A8H4RFT6_9HELO</name>
<dbReference type="SUPFAM" id="SSF57180">
    <property type="entry name" value="Cellulose-binding domain"/>
    <property type="match status" value="1"/>
</dbReference>
<comment type="caution">
    <text evidence="15">The sequence shown here is derived from an EMBL/GenBank/DDBJ whole genome shotgun (WGS) entry which is preliminary data.</text>
</comment>
<dbReference type="GO" id="GO:0030245">
    <property type="term" value="P:cellulose catabolic process"/>
    <property type="evidence" value="ECO:0007669"/>
    <property type="project" value="UniProtKB-KW"/>
</dbReference>
<dbReference type="PANTHER" id="PTHR33753:SF2">
    <property type="entry name" value="GLYCOSIDE HYDROLASE FAMILY 7 PROTEIN"/>
    <property type="match status" value="1"/>
</dbReference>
<dbReference type="EMBL" id="JAAMPI010000757">
    <property type="protein sequence ID" value="KAF4628823.1"/>
    <property type="molecule type" value="Genomic_DNA"/>
</dbReference>
<evidence type="ECO:0000256" key="8">
    <source>
        <dbReference type="ARBA" id="ARBA00023277"/>
    </source>
</evidence>
<proteinExistence type="inferred from homology"/>
<organism evidence="15 16">
    <name type="scientific">Cudoniella acicularis</name>
    <dbReference type="NCBI Taxonomy" id="354080"/>
    <lineage>
        <taxon>Eukaryota</taxon>
        <taxon>Fungi</taxon>
        <taxon>Dikarya</taxon>
        <taxon>Ascomycota</taxon>
        <taxon>Pezizomycotina</taxon>
        <taxon>Leotiomycetes</taxon>
        <taxon>Helotiales</taxon>
        <taxon>Tricladiaceae</taxon>
        <taxon>Cudoniella</taxon>
    </lineage>
</organism>
<evidence type="ECO:0000256" key="11">
    <source>
        <dbReference type="RuleBase" id="RU361164"/>
    </source>
</evidence>
<dbReference type="GO" id="GO:0030248">
    <property type="term" value="F:cellulose binding"/>
    <property type="evidence" value="ECO:0007669"/>
    <property type="project" value="InterPro"/>
</dbReference>